<dbReference type="Proteomes" id="UP000018733">
    <property type="component" value="Unassembled WGS sequence"/>
</dbReference>
<protein>
    <submittedName>
        <fullName evidence="1">Uncharacterized protein</fullName>
    </submittedName>
</protein>
<keyword evidence="2" id="KW-1185">Reference proteome</keyword>
<comment type="caution">
    <text evidence="1">The sequence shown here is derived from an EMBL/GenBank/DDBJ whole genome shotgun (WGS) entry which is preliminary data.</text>
</comment>
<name>V8QML7_9BURK</name>
<accession>V8QML7</accession>
<dbReference type="STRING" id="1424334.W822_21980"/>
<evidence type="ECO:0000313" key="2">
    <source>
        <dbReference type="Proteomes" id="UP000018733"/>
    </source>
</evidence>
<organism evidence="1 2">
    <name type="scientific">Advenella kashmirensis W13003</name>
    <dbReference type="NCBI Taxonomy" id="1424334"/>
    <lineage>
        <taxon>Bacteria</taxon>
        <taxon>Pseudomonadati</taxon>
        <taxon>Pseudomonadota</taxon>
        <taxon>Betaproteobacteria</taxon>
        <taxon>Burkholderiales</taxon>
        <taxon>Alcaligenaceae</taxon>
    </lineage>
</organism>
<sequence length="48" mass="5444">MFFSQVSDDSKQAQAGMEIQHTHDQISCEEIYLSRVLHAQEFVLDSGS</sequence>
<reference evidence="1 2" key="1">
    <citation type="journal article" date="2014" name="Genome Announc.">
        <title>Draft Genome Sequence of Advenella kashmirensis Strain W13003, a Polycyclic Aromatic Hydrocarbon-Degrading Bacterium.</title>
        <authorList>
            <person name="Wang X."/>
            <person name="Jin D."/>
            <person name="Zhou L."/>
            <person name="Wu L."/>
            <person name="An W."/>
            <person name="Zhao L."/>
        </authorList>
    </citation>
    <scope>NUCLEOTIDE SEQUENCE [LARGE SCALE GENOMIC DNA]</scope>
    <source>
        <strain evidence="1 2">W13003</strain>
    </source>
</reference>
<dbReference type="AlphaFoldDB" id="V8QML7"/>
<dbReference type="EMBL" id="AYXT01000014">
    <property type="protein sequence ID" value="ETF00548.1"/>
    <property type="molecule type" value="Genomic_DNA"/>
</dbReference>
<proteinExistence type="predicted"/>
<evidence type="ECO:0000313" key="1">
    <source>
        <dbReference type="EMBL" id="ETF00548.1"/>
    </source>
</evidence>
<gene>
    <name evidence="1" type="ORF">W822_21980</name>
</gene>
<dbReference type="HOGENOM" id="CLU_3148585_0_0_4"/>